<name>A0ACC1AUX7_9ROSI</name>
<evidence type="ECO:0000313" key="1">
    <source>
        <dbReference type="EMBL" id="KAJ0090398.1"/>
    </source>
</evidence>
<organism evidence="1 2">
    <name type="scientific">Pistacia atlantica</name>
    <dbReference type="NCBI Taxonomy" id="434234"/>
    <lineage>
        <taxon>Eukaryota</taxon>
        <taxon>Viridiplantae</taxon>
        <taxon>Streptophyta</taxon>
        <taxon>Embryophyta</taxon>
        <taxon>Tracheophyta</taxon>
        <taxon>Spermatophyta</taxon>
        <taxon>Magnoliopsida</taxon>
        <taxon>eudicotyledons</taxon>
        <taxon>Gunneridae</taxon>
        <taxon>Pentapetalae</taxon>
        <taxon>rosids</taxon>
        <taxon>malvids</taxon>
        <taxon>Sapindales</taxon>
        <taxon>Anacardiaceae</taxon>
        <taxon>Pistacia</taxon>
    </lineage>
</organism>
<proteinExistence type="predicted"/>
<protein>
    <submittedName>
        <fullName evidence="1">Uncharacterized protein</fullName>
    </submittedName>
</protein>
<keyword evidence="2" id="KW-1185">Reference proteome</keyword>
<accession>A0ACC1AUX7</accession>
<evidence type="ECO:0000313" key="2">
    <source>
        <dbReference type="Proteomes" id="UP001164250"/>
    </source>
</evidence>
<gene>
    <name evidence="1" type="ORF">Patl1_13133</name>
</gene>
<reference evidence="2" key="1">
    <citation type="journal article" date="2023" name="G3 (Bethesda)">
        <title>Genome assembly and association tests identify interacting loci associated with vigor, precocity, and sex in interspecific pistachio rootstocks.</title>
        <authorList>
            <person name="Palmer W."/>
            <person name="Jacygrad E."/>
            <person name="Sagayaradj S."/>
            <person name="Cavanaugh K."/>
            <person name="Han R."/>
            <person name="Bertier L."/>
            <person name="Beede B."/>
            <person name="Kafkas S."/>
            <person name="Golino D."/>
            <person name="Preece J."/>
            <person name="Michelmore R."/>
        </authorList>
    </citation>
    <scope>NUCLEOTIDE SEQUENCE [LARGE SCALE GENOMIC DNA]</scope>
</reference>
<dbReference type="Proteomes" id="UP001164250">
    <property type="component" value="Chromosome 8"/>
</dbReference>
<sequence length="107" mass="11512">MIPKSLQKKVAAPCGSCKGKGFYKCKLCKGNATIKWSPLYDPIFINPCLCPTCDGNRAGSHLRFLNLSCFCQAYTLTTSVIVGRGGSTALYWTQGCQVAVQCIPDPG</sequence>
<comment type="caution">
    <text evidence="1">The sequence shown here is derived from an EMBL/GenBank/DDBJ whole genome shotgun (WGS) entry which is preliminary data.</text>
</comment>
<dbReference type="EMBL" id="CM047904">
    <property type="protein sequence ID" value="KAJ0090398.1"/>
    <property type="molecule type" value="Genomic_DNA"/>
</dbReference>